<dbReference type="InterPro" id="IPR001412">
    <property type="entry name" value="aa-tRNA-synth_I_CS"/>
</dbReference>
<dbReference type="PANTHER" id="PTHR45765">
    <property type="entry name" value="METHIONINE--TRNA LIGASE"/>
    <property type="match status" value="1"/>
</dbReference>
<dbReference type="InterPro" id="IPR015413">
    <property type="entry name" value="Methionyl/Leucyl_tRNA_Synth"/>
</dbReference>
<evidence type="ECO:0000256" key="3">
    <source>
        <dbReference type="ARBA" id="ARBA00022840"/>
    </source>
</evidence>
<feature type="non-terminal residue" evidence="8">
    <location>
        <position position="61"/>
    </location>
</feature>
<feature type="domain" description="Methionyl/Leucyl tRNA synthetase" evidence="7">
    <location>
        <begin position="3"/>
        <end position="61"/>
    </location>
</feature>
<dbReference type="GO" id="GO:0004825">
    <property type="term" value="F:methionine-tRNA ligase activity"/>
    <property type="evidence" value="ECO:0007669"/>
    <property type="project" value="InterPro"/>
</dbReference>
<dbReference type="PROSITE" id="PS00178">
    <property type="entry name" value="AA_TRNA_LIGASE_I"/>
    <property type="match status" value="1"/>
</dbReference>
<keyword evidence="1" id="KW-0436">Ligase</keyword>
<sequence length="61" mass="6590">MRYLVTSALPYANGPVHVGHLAGAYLPADIFTRFLKKKGIDAIHICGTDEHGVPITITAEK</sequence>
<dbReference type="AlphaFoldDB" id="A0A7C0VAW1"/>
<dbReference type="GO" id="GO:0005524">
    <property type="term" value="F:ATP binding"/>
    <property type="evidence" value="ECO:0007669"/>
    <property type="project" value="UniProtKB-KW"/>
</dbReference>
<dbReference type="Gene3D" id="3.40.50.620">
    <property type="entry name" value="HUPs"/>
    <property type="match status" value="1"/>
</dbReference>
<keyword evidence="4" id="KW-0648">Protein biosynthesis</keyword>
<keyword evidence="5" id="KW-0030">Aminoacyl-tRNA synthetase</keyword>
<dbReference type="Pfam" id="PF09334">
    <property type="entry name" value="tRNA-synt_1g"/>
    <property type="match status" value="1"/>
</dbReference>
<keyword evidence="2" id="KW-0547">Nucleotide-binding</keyword>
<dbReference type="SUPFAM" id="SSF52374">
    <property type="entry name" value="Nucleotidylyl transferase"/>
    <property type="match status" value="1"/>
</dbReference>
<comment type="caution">
    <text evidence="8">The sequence shown here is derived from an EMBL/GenBank/DDBJ whole genome shotgun (WGS) entry which is preliminary data.</text>
</comment>
<proteinExistence type="predicted"/>
<organism evidence="8">
    <name type="scientific">candidate division WOR-3 bacterium</name>
    <dbReference type="NCBI Taxonomy" id="2052148"/>
    <lineage>
        <taxon>Bacteria</taxon>
        <taxon>Bacteria division WOR-3</taxon>
    </lineage>
</organism>
<evidence type="ECO:0000256" key="6">
    <source>
        <dbReference type="ARBA" id="ARBA00030904"/>
    </source>
</evidence>
<dbReference type="PRINTS" id="PR01041">
    <property type="entry name" value="TRNASYNTHMET"/>
</dbReference>
<dbReference type="PANTHER" id="PTHR45765:SF1">
    <property type="entry name" value="METHIONINE--TRNA LIGASE, CYTOPLASMIC"/>
    <property type="match status" value="1"/>
</dbReference>
<dbReference type="InterPro" id="IPR033911">
    <property type="entry name" value="MetRS_core"/>
</dbReference>
<accession>A0A7C0VAW1</accession>
<name>A0A7C0VAW1_UNCW3</name>
<dbReference type="EMBL" id="DQWE01000178">
    <property type="protein sequence ID" value="HDI82897.1"/>
    <property type="molecule type" value="Genomic_DNA"/>
</dbReference>
<protein>
    <recommendedName>
        <fullName evidence="6">Methionyl-tRNA synthetase</fullName>
    </recommendedName>
</protein>
<reference evidence="8" key="1">
    <citation type="journal article" date="2020" name="mSystems">
        <title>Genome- and Community-Level Interaction Insights into Carbon Utilization and Element Cycling Functions of Hydrothermarchaeota in Hydrothermal Sediment.</title>
        <authorList>
            <person name="Zhou Z."/>
            <person name="Liu Y."/>
            <person name="Xu W."/>
            <person name="Pan J."/>
            <person name="Luo Z.H."/>
            <person name="Li M."/>
        </authorList>
    </citation>
    <scope>NUCLEOTIDE SEQUENCE [LARGE SCALE GENOMIC DNA]</scope>
    <source>
        <strain evidence="8">HyVt-102</strain>
    </source>
</reference>
<evidence type="ECO:0000256" key="1">
    <source>
        <dbReference type="ARBA" id="ARBA00022598"/>
    </source>
</evidence>
<dbReference type="InterPro" id="IPR014729">
    <property type="entry name" value="Rossmann-like_a/b/a_fold"/>
</dbReference>
<evidence type="ECO:0000256" key="5">
    <source>
        <dbReference type="ARBA" id="ARBA00023146"/>
    </source>
</evidence>
<dbReference type="InterPro" id="IPR023458">
    <property type="entry name" value="Met-tRNA_ligase_1"/>
</dbReference>
<evidence type="ECO:0000313" key="8">
    <source>
        <dbReference type="EMBL" id="HDI82897.1"/>
    </source>
</evidence>
<gene>
    <name evidence="8" type="ORF">ENF18_03785</name>
</gene>
<keyword evidence="3" id="KW-0067">ATP-binding</keyword>
<evidence type="ECO:0000256" key="2">
    <source>
        <dbReference type="ARBA" id="ARBA00022741"/>
    </source>
</evidence>
<dbReference type="GO" id="GO:0006431">
    <property type="term" value="P:methionyl-tRNA aminoacylation"/>
    <property type="evidence" value="ECO:0007669"/>
    <property type="project" value="InterPro"/>
</dbReference>
<dbReference type="GO" id="GO:0005829">
    <property type="term" value="C:cytosol"/>
    <property type="evidence" value="ECO:0007669"/>
    <property type="project" value="TreeGrafter"/>
</dbReference>
<evidence type="ECO:0000256" key="4">
    <source>
        <dbReference type="ARBA" id="ARBA00022917"/>
    </source>
</evidence>
<dbReference type="Proteomes" id="UP000885847">
    <property type="component" value="Unassembled WGS sequence"/>
</dbReference>
<evidence type="ECO:0000259" key="7">
    <source>
        <dbReference type="Pfam" id="PF09334"/>
    </source>
</evidence>